<evidence type="ECO:0000313" key="2">
    <source>
        <dbReference type="EMBL" id="OXV06264.1"/>
    </source>
</evidence>
<organism evidence="2 3">
    <name type="scientific">Elaphomyces granulatus</name>
    <dbReference type="NCBI Taxonomy" id="519963"/>
    <lineage>
        <taxon>Eukaryota</taxon>
        <taxon>Fungi</taxon>
        <taxon>Dikarya</taxon>
        <taxon>Ascomycota</taxon>
        <taxon>Pezizomycotina</taxon>
        <taxon>Eurotiomycetes</taxon>
        <taxon>Eurotiomycetidae</taxon>
        <taxon>Eurotiales</taxon>
        <taxon>Elaphomycetaceae</taxon>
        <taxon>Elaphomyces</taxon>
    </lineage>
</organism>
<feature type="compositionally biased region" description="Polar residues" evidence="1">
    <location>
        <begin position="874"/>
        <end position="902"/>
    </location>
</feature>
<dbReference type="Proteomes" id="UP000243515">
    <property type="component" value="Unassembled WGS sequence"/>
</dbReference>
<dbReference type="OrthoDB" id="4504959at2759"/>
<sequence>MSRPGFRNPKHYMFRNLSGASHAQYPYPAPKSRRSRHTQAKDIDSPVLYPCPSPKSRRPRPTQAKDIDSPPYDTPQQSVEVEYESPQDFAVEDDWMSLDDEDMMDANMITQQILKNSPMSEACQMLEDRNDTEHEEAVAMIHTAIEEERTQEETYPYLGDSLDEHSTSPILMPPPESRPSRNDTSYEPDRSEEIPQFRSKFTMEPFHMLVASWIEDTGISRRQYESICEIMMTLDNTDPIKTLPKSLSTLRKNFLGQFSLLPLRRVKIPVVSSKLPTLSPLEKNLAASAMRWLIFMDPKALIGKLLQSPLFRKGMYQGMAQMVRRPFELWHSVSWGASIRTTSGEFAHYPDGSPIFPSDVIYFRCAVATCACKTHSDMHLGRVLYVGKVSEPPESNNFIIHIHTQVLIGHKEATEKLKDFLQLSGPAFSEDELVVHEGNCLFLRESNIVRQETEICLDYNFQRAWSTTATQNNQKTTWKYLVRRVVNLGMTSVRPLNLSTPIRGELEIAVYGRQHLIDTFHNRRCISFPYQLFIDGFGLYRTMYRSLMGIYMIPACLSMAERSKRTNIYSITLGPHGSNFHDVISSLGALRDLDKGIEVDVDGQKTTVVAFALAFLGDMPQQNDNAGFKRPTAIRSCRQCLVKSDERGALGYDIIQKGRYHYQILQSREVAATKGHVEQEKFYRESGLASLQTPLLKIAPSLNLVTFFPSDPCHSEYAGVSKIAHKLLIENILSSTGQQQYHSRLRLFPFPQGWGCLQSPLNHLESYQLQEHARASIVIPLVLRLYMTKSWIKPVYYISVGRVYRSTQIAVEDIITGVFAAIAKSNSVLVASSSTDDWRQISEIIKEARSGLQNLLEAAAIAADGSHPGPRRYSASSVDPRSPSPALSQISNRSGQPFSGKSKSFRDIQRRPNMHIGIHYEAQARETAAPHALFLCAPFPSFLIRHPHLPFYKQRVRRSNHRDVERTLLLEEAFRRTLQLYLDGGYPEDGDTSERIQSLYRVCPSVFNSLVFRPSPADTDDSDEAEAGTSITDIHSLHSILLWKPVSREAARSRFGFGMKLSNLDIMHPFLFLLRAAFASDYNEPSATELGHYAIKWYCKVTFRCKEDRQRSSISEGDYVQYRDNKKGSGNICPQITSRYPTYLSLHLSLLRRTLVE</sequence>
<dbReference type="AlphaFoldDB" id="A0A232LQ90"/>
<name>A0A232LQ90_9EURO</name>
<dbReference type="EMBL" id="NPHW01005939">
    <property type="protein sequence ID" value="OXV06264.1"/>
    <property type="molecule type" value="Genomic_DNA"/>
</dbReference>
<feature type="region of interest" description="Disordered" evidence="1">
    <location>
        <begin position="158"/>
        <end position="191"/>
    </location>
</feature>
<keyword evidence="3" id="KW-1185">Reference proteome</keyword>
<evidence type="ECO:0000313" key="3">
    <source>
        <dbReference type="Proteomes" id="UP000243515"/>
    </source>
</evidence>
<reference evidence="2 3" key="1">
    <citation type="journal article" date="2015" name="Environ. Microbiol.">
        <title>Metagenome sequence of Elaphomyces granulatus from sporocarp tissue reveals Ascomycota ectomycorrhizal fingerprints of genome expansion and a Proteobacteria-rich microbiome.</title>
        <authorList>
            <person name="Quandt C.A."/>
            <person name="Kohler A."/>
            <person name="Hesse C.N."/>
            <person name="Sharpton T.J."/>
            <person name="Martin F."/>
            <person name="Spatafora J.W."/>
        </authorList>
    </citation>
    <scope>NUCLEOTIDE SEQUENCE [LARGE SCALE GENOMIC DNA]</scope>
    <source>
        <strain evidence="2 3">OSC145934</strain>
    </source>
</reference>
<feature type="region of interest" description="Disordered" evidence="1">
    <location>
        <begin position="1"/>
        <end position="86"/>
    </location>
</feature>
<accession>A0A232LQ90</accession>
<proteinExistence type="predicted"/>
<feature type="region of interest" description="Disordered" evidence="1">
    <location>
        <begin position="866"/>
        <end position="906"/>
    </location>
</feature>
<protein>
    <submittedName>
        <fullName evidence="2">Uncharacterized protein</fullName>
    </submittedName>
</protein>
<evidence type="ECO:0000256" key="1">
    <source>
        <dbReference type="SAM" id="MobiDB-lite"/>
    </source>
</evidence>
<comment type="caution">
    <text evidence="2">The sequence shown here is derived from an EMBL/GenBank/DDBJ whole genome shotgun (WGS) entry which is preliminary data.</text>
</comment>
<gene>
    <name evidence="2" type="ORF">Egran_05968</name>
</gene>